<feature type="transmembrane region" description="Helical" evidence="1">
    <location>
        <begin position="37"/>
        <end position="57"/>
    </location>
</feature>
<gene>
    <name evidence="2" type="ORF">BT96DRAFT_1010333</name>
</gene>
<keyword evidence="1" id="KW-0812">Transmembrane</keyword>
<organism evidence="2 3">
    <name type="scientific">Gymnopus androsaceus JB14</name>
    <dbReference type="NCBI Taxonomy" id="1447944"/>
    <lineage>
        <taxon>Eukaryota</taxon>
        <taxon>Fungi</taxon>
        <taxon>Dikarya</taxon>
        <taxon>Basidiomycota</taxon>
        <taxon>Agaricomycotina</taxon>
        <taxon>Agaricomycetes</taxon>
        <taxon>Agaricomycetidae</taxon>
        <taxon>Agaricales</taxon>
        <taxon>Marasmiineae</taxon>
        <taxon>Omphalotaceae</taxon>
        <taxon>Gymnopus</taxon>
    </lineage>
</organism>
<reference evidence="2" key="1">
    <citation type="journal article" date="2019" name="Environ. Microbiol.">
        <title>Fungal ecological strategies reflected in gene transcription - a case study of two litter decomposers.</title>
        <authorList>
            <person name="Barbi F."/>
            <person name="Kohler A."/>
            <person name="Barry K."/>
            <person name="Baskaran P."/>
            <person name="Daum C."/>
            <person name="Fauchery L."/>
            <person name="Ihrmark K."/>
            <person name="Kuo A."/>
            <person name="LaButti K."/>
            <person name="Lipzen A."/>
            <person name="Morin E."/>
            <person name="Grigoriev I.V."/>
            <person name="Henrissat B."/>
            <person name="Lindahl B."/>
            <person name="Martin F."/>
        </authorList>
    </citation>
    <scope>NUCLEOTIDE SEQUENCE</scope>
    <source>
        <strain evidence="2">JB14</strain>
    </source>
</reference>
<proteinExistence type="predicted"/>
<dbReference type="EMBL" id="ML771252">
    <property type="protein sequence ID" value="KAE9382615.1"/>
    <property type="molecule type" value="Genomic_DNA"/>
</dbReference>
<keyword evidence="3" id="KW-1185">Reference proteome</keyword>
<dbReference type="AlphaFoldDB" id="A0A6A4GAX2"/>
<name>A0A6A4GAX2_9AGAR</name>
<protein>
    <submittedName>
        <fullName evidence="2">Uncharacterized protein</fullName>
    </submittedName>
</protein>
<keyword evidence="1" id="KW-1133">Transmembrane helix</keyword>
<accession>A0A6A4GAX2</accession>
<evidence type="ECO:0000313" key="2">
    <source>
        <dbReference type="EMBL" id="KAE9382615.1"/>
    </source>
</evidence>
<dbReference type="Proteomes" id="UP000799118">
    <property type="component" value="Unassembled WGS sequence"/>
</dbReference>
<evidence type="ECO:0000256" key="1">
    <source>
        <dbReference type="SAM" id="Phobius"/>
    </source>
</evidence>
<keyword evidence="1" id="KW-0472">Membrane</keyword>
<evidence type="ECO:0000313" key="3">
    <source>
        <dbReference type="Proteomes" id="UP000799118"/>
    </source>
</evidence>
<sequence length="62" mass="6995">MCRKITTWASQSVVRAALFTPIRIYHRYHSKGGMLEWVMYAAVALVALGSIINRAAWPCQSL</sequence>